<evidence type="ECO:0000256" key="5">
    <source>
        <dbReference type="ARBA" id="ARBA00022898"/>
    </source>
</evidence>
<dbReference type="InterPro" id="IPR004839">
    <property type="entry name" value="Aminotransferase_I/II_large"/>
</dbReference>
<dbReference type="InterPro" id="IPR004838">
    <property type="entry name" value="NHTrfase_class1_PyrdxlP-BS"/>
</dbReference>
<dbReference type="CDD" id="cd00609">
    <property type="entry name" value="AAT_like"/>
    <property type="match status" value="1"/>
</dbReference>
<dbReference type="RefSeq" id="WP_369314705.1">
    <property type="nucleotide sequence ID" value="NZ_JBEHZE010000002.1"/>
</dbReference>
<dbReference type="InterPro" id="IPR050596">
    <property type="entry name" value="AspAT/PAT-like"/>
</dbReference>
<organism evidence="9 10">
    <name type="scientific">Hyphococcus lacteus</name>
    <dbReference type="NCBI Taxonomy" id="3143536"/>
    <lineage>
        <taxon>Bacteria</taxon>
        <taxon>Pseudomonadati</taxon>
        <taxon>Pseudomonadota</taxon>
        <taxon>Alphaproteobacteria</taxon>
        <taxon>Parvularculales</taxon>
        <taxon>Parvularculaceae</taxon>
        <taxon>Hyphococcus</taxon>
    </lineage>
</organism>
<keyword evidence="4 7" id="KW-0808">Transferase</keyword>
<evidence type="ECO:0000256" key="3">
    <source>
        <dbReference type="ARBA" id="ARBA00022576"/>
    </source>
</evidence>
<comment type="similarity">
    <text evidence="2 7">Belongs to the class-I pyridoxal-phosphate-dependent aminotransferase family.</text>
</comment>
<dbReference type="Gene3D" id="3.90.1150.10">
    <property type="entry name" value="Aspartate Aminotransferase, domain 1"/>
    <property type="match status" value="1"/>
</dbReference>
<keyword evidence="10" id="KW-1185">Reference proteome</keyword>
<dbReference type="PROSITE" id="PS00105">
    <property type="entry name" value="AA_TRANSFER_CLASS_1"/>
    <property type="match status" value="1"/>
</dbReference>
<dbReference type="GO" id="GO:0008483">
    <property type="term" value="F:transaminase activity"/>
    <property type="evidence" value="ECO:0007669"/>
    <property type="project" value="UniProtKB-KW"/>
</dbReference>
<gene>
    <name evidence="9" type="ORF">ABFZ84_14000</name>
</gene>
<evidence type="ECO:0000256" key="4">
    <source>
        <dbReference type="ARBA" id="ARBA00022679"/>
    </source>
</evidence>
<dbReference type="EC" id="2.6.1.-" evidence="7"/>
<dbReference type="PANTHER" id="PTHR46383:SF1">
    <property type="entry name" value="ASPARTATE AMINOTRANSFERASE"/>
    <property type="match status" value="1"/>
</dbReference>
<dbReference type="InterPro" id="IPR015422">
    <property type="entry name" value="PyrdxlP-dep_Trfase_small"/>
</dbReference>
<evidence type="ECO:0000256" key="6">
    <source>
        <dbReference type="ARBA" id="ARBA00049185"/>
    </source>
</evidence>
<sequence>MLSNRSRALLPSQTVRFADIATQLKEQGHHVVDMSAGRASEATDTEICDAVKKALDEGDTHQTPARGMSSYREAVSEKLKRDNALSYDPATEIQATLGCKNALVLGLSALIDPGDEVIIESPAFVSYGPTIELLGGVVKPVCLRAENNFRWNKDELSAAVTPRTKAILFCSPHNPLGVVHTNDDLEIIASVAREHNLMVFADEIYEAVTWGGRKHLPIASLSGMRERTVGMMGMTKSYSMGGWRIGYAYGPDQIIAKMSDIQAHIMTCASSVGQRAGISALSSHITSKLKRTVWREWERRCEFVSTALNGMDGLQCAMPEGGFYGWVKIDDLEVDSETFSNRLLNEHFVSTVPGKSFGPEWDNYVRVTCVKSDVDIATGIERIAQFVEKLKRGL</sequence>
<comment type="cofactor">
    <cofactor evidence="1 7">
        <name>pyridoxal 5'-phosphate</name>
        <dbReference type="ChEBI" id="CHEBI:597326"/>
    </cofactor>
</comment>
<comment type="caution">
    <text evidence="9">The sequence shown here is derived from an EMBL/GenBank/DDBJ whole genome shotgun (WGS) entry which is preliminary data.</text>
</comment>
<dbReference type="Gene3D" id="3.40.640.10">
    <property type="entry name" value="Type I PLP-dependent aspartate aminotransferase-like (Major domain)"/>
    <property type="match status" value="1"/>
</dbReference>
<reference evidence="9 10" key="1">
    <citation type="submission" date="2024-05" db="EMBL/GenBank/DDBJ databases">
        <title>Three bacterial strains, DH-69, EH-24, and ECK-19 isolated from coastal sediments.</title>
        <authorList>
            <person name="Ye Y.-Q."/>
            <person name="Du Z.-J."/>
        </authorList>
    </citation>
    <scope>NUCLEOTIDE SEQUENCE [LARGE SCALE GENOMIC DNA]</scope>
    <source>
        <strain evidence="9 10">ECK-19</strain>
    </source>
</reference>
<dbReference type="InterPro" id="IPR015421">
    <property type="entry name" value="PyrdxlP-dep_Trfase_major"/>
</dbReference>
<dbReference type="InterPro" id="IPR015424">
    <property type="entry name" value="PyrdxlP-dep_Trfase"/>
</dbReference>
<evidence type="ECO:0000313" key="10">
    <source>
        <dbReference type="Proteomes" id="UP001560685"/>
    </source>
</evidence>
<protein>
    <recommendedName>
        <fullName evidence="7">Aminotransferase</fullName>
        <ecNumber evidence="7">2.6.1.-</ecNumber>
    </recommendedName>
</protein>
<dbReference type="SUPFAM" id="SSF53383">
    <property type="entry name" value="PLP-dependent transferases"/>
    <property type="match status" value="1"/>
</dbReference>
<dbReference type="Pfam" id="PF00155">
    <property type="entry name" value="Aminotran_1_2"/>
    <property type="match status" value="1"/>
</dbReference>
<evidence type="ECO:0000313" key="9">
    <source>
        <dbReference type="EMBL" id="MEX6634661.1"/>
    </source>
</evidence>
<evidence type="ECO:0000256" key="2">
    <source>
        <dbReference type="ARBA" id="ARBA00007441"/>
    </source>
</evidence>
<dbReference type="Proteomes" id="UP001560685">
    <property type="component" value="Unassembled WGS sequence"/>
</dbReference>
<comment type="catalytic activity">
    <reaction evidence="6">
        <text>L-aspartate + 2-oxoglutarate = oxaloacetate + L-glutamate</text>
        <dbReference type="Rhea" id="RHEA:21824"/>
        <dbReference type="ChEBI" id="CHEBI:16452"/>
        <dbReference type="ChEBI" id="CHEBI:16810"/>
        <dbReference type="ChEBI" id="CHEBI:29985"/>
        <dbReference type="ChEBI" id="CHEBI:29991"/>
        <dbReference type="EC" id="2.6.1.1"/>
    </reaction>
</comment>
<evidence type="ECO:0000256" key="1">
    <source>
        <dbReference type="ARBA" id="ARBA00001933"/>
    </source>
</evidence>
<keyword evidence="5" id="KW-0663">Pyridoxal phosphate</keyword>
<proteinExistence type="inferred from homology"/>
<keyword evidence="3 7" id="KW-0032">Aminotransferase</keyword>
<name>A0ABV3Z776_9PROT</name>
<evidence type="ECO:0000256" key="7">
    <source>
        <dbReference type="RuleBase" id="RU000481"/>
    </source>
</evidence>
<evidence type="ECO:0000259" key="8">
    <source>
        <dbReference type="Pfam" id="PF00155"/>
    </source>
</evidence>
<accession>A0ABV3Z776</accession>
<dbReference type="EMBL" id="JBEHZE010000002">
    <property type="protein sequence ID" value="MEX6634661.1"/>
    <property type="molecule type" value="Genomic_DNA"/>
</dbReference>
<dbReference type="PANTHER" id="PTHR46383">
    <property type="entry name" value="ASPARTATE AMINOTRANSFERASE"/>
    <property type="match status" value="1"/>
</dbReference>
<feature type="domain" description="Aminotransferase class I/classII large" evidence="8">
    <location>
        <begin position="30"/>
        <end position="383"/>
    </location>
</feature>